<dbReference type="RefSeq" id="WP_072822026.1">
    <property type="nucleotide sequence ID" value="NZ_FQUJ01000007.1"/>
</dbReference>
<keyword evidence="1" id="KW-0812">Transmembrane</keyword>
<gene>
    <name evidence="3" type="ORF">SAMN02745148_01852</name>
</gene>
<dbReference type="OrthoDB" id="9795622at2"/>
<dbReference type="PANTHER" id="PTHR46211">
    <property type="entry name" value="GLYCEROPHOSPHORYL DIESTER PHOSPHODIESTERASE"/>
    <property type="match status" value="1"/>
</dbReference>
<dbReference type="GO" id="GO:0008081">
    <property type="term" value="F:phosphoric diester hydrolase activity"/>
    <property type="evidence" value="ECO:0007669"/>
    <property type="project" value="InterPro"/>
</dbReference>
<keyword evidence="1" id="KW-0472">Membrane</keyword>
<dbReference type="GO" id="GO:0006629">
    <property type="term" value="P:lipid metabolic process"/>
    <property type="evidence" value="ECO:0007669"/>
    <property type="project" value="InterPro"/>
</dbReference>
<dbReference type="Proteomes" id="UP000184346">
    <property type="component" value="Unassembled WGS sequence"/>
</dbReference>
<name>A0A1M4Z3V6_9GAMM</name>
<dbReference type="PROSITE" id="PS51704">
    <property type="entry name" value="GP_PDE"/>
    <property type="match status" value="1"/>
</dbReference>
<evidence type="ECO:0000313" key="3">
    <source>
        <dbReference type="EMBL" id="SHF12638.1"/>
    </source>
</evidence>
<dbReference type="EMBL" id="FQUJ01000007">
    <property type="protein sequence ID" value="SHF12638.1"/>
    <property type="molecule type" value="Genomic_DNA"/>
</dbReference>
<evidence type="ECO:0000313" key="4">
    <source>
        <dbReference type="Proteomes" id="UP000184346"/>
    </source>
</evidence>
<keyword evidence="4" id="KW-1185">Reference proteome</keyword>
<dbReference type="InterPro" id="IPR018476">
    <property type="entry name" value="GlyceroP-diester-Pdiesterase_M"/>
</dbReference>
<feature type="domain" description="GP-PDE" evidence="2">
    <location>
        <begin position="357"/>
        <end position="588"/>
    </location>
</feature>
<feature type="transmembrane region" description="Helical" evidence="1">
    <location>
        <begin position="29"/>
        <end position="56"/>
    </location>
</feature>
<feature type="transmembrane region" description="Helical" evidence="1">
    <location>
        <begin position="79"/>
        <end position="105"/>
    </location>
</feature>
<feature type="transmembrane region" description="Helical" evidence="1">
    <location>
        <begin position="327"/>
        <end position="348"/>
    </location>
</feature>
<evidence type="ECO:0000259" key="2">
    <source>
        <dbReference type="PROSITE" id="PS51704"/>
    </source>
</evidence>
<feature type="transmembrane region" description="Helical" evidence="1">
    <location>
        <begin position="126"/>
        <end position="155"/>
    </location>
</feature>
<feature type="transmembrane region" description="Helical" evidence="1">
    <location>
        <begin position="175"/>
        <end position="198"/>
    </location>
</feature>
<dbReference type="PANTHER" id="PTHR46211:SF1">
    <property type="entry name" value="GLYCEROPHOSPHODIESTER PHOSPHODIESTERASE, CYTOPLASMIC"/>
    <property type="match status" value="1"/>
</dbReference>
<organism evidence="3 4">
    <name type="scientific">Modicisalibacter ilicicola DSM 19980</name>
    <dbReference type="NCBI Taxonomy" id="1121942"/>
    <lineage>
        <taxon>Bacteria</taxon>
        <taxon>Pseudomonadati</taxon>
        <taxon>Pseudomonadota</taxon>
        <taxon>Gammaproteobacteria</taxon>
        <taxon>Oceanospirillales</taxon>
        <taxon>Halomonadaceae</taxon>
        <taxon>Modicisalibacter</taxon>
    </lineage>
</organism>
<keyword evidence="1" id="KW-1133">Transmembrane helix</keyword>
<accession>A0A1M4Z3V6</accession>
<feature type="transmembrane region" description="Helical" evidence="1">
    <location>
        <begin position="278"/>
        <end position="307"/>
    </location>
</feature>
<dbReference type="Pfam" id="PF03009">
    <property type="entry name" value="GDPD"/>
    <property type="match status" value="1"/>
</dbReference>
<dbReference type="InterPro" id="IPR030395">
    <property type="entry name" value="GP_PDE_dom"/>
</dbReference>
<dbReference type="Gene3D" id="3.20.20.190">
    <property type="entry name" value="Phosphatidylinositol (PI) phosphodiesterase"/>
    <property type="match status" value="1"/>
</dbReference>
<dbReference type="SUPFAM" id="SSF51695">
    <property type="entry name" value="PLC-like phosphodiesterases"/>
    <property type="match status" value="1"/>
</dbReference>
<evidence type="ECO:0000256" key="1">
    <source>
        <dbReference type="SAM" id="Phobius"/>
    </source>
</evidence>
<dbReference type="AlphaFoldDB" id="A0A1M4Z3V6"/>
<protein>
    <submittedName>
        <fullName evidence="3">Glycerophosphoryl diester phosphodiesterase</fullName>
    </submittedName>
</protein>
<proteinExistence type="predicted"/>
<sequence length="610" mass="67596">MPDHSSLALAPHRLLTAVLASLREHWRPLVAYHLFFTLLAATLLLPASAAALAALLKRIGRPVFTNAQLLDIALSPAGLLWLLAAIGLAFLVLALQQAGMILVTVRPGASRYHAALDALWTVARRFFGIASLTLTQVGAQLLLAVPLLLILVALYQWLLGGMESYYVLRVKPREWWLFLASALPWVLLWLWLAARLYLRWSLASTALILENASVRRALARSHELTHGLKRRLAVPVTIPVVVLIVLPVVVTSLFDWLITPLLSWLPERSSVLIPAMLVYLTTYGLLTLAATFVGVAINSLLIGCLYLRLAHRQPRPQAPPRGSHPGWVAWGAEAIVLALAFSQAATVLTSFEIRDRVEITAHRGSSMKAPENTLAAIEQAITDGADYVELDVRLTQDRQVVVAHDNSLRRLTSLDRSLSEMTLEEARQVDVGSWFGDAYTDERIPTLDEVIDMARGRIKFYIELKPARGDEEALASAVIDHLASLPENEVILASLSPTALREAKRLAPRLRTTLFAQFVVRGGMDRRLFNALGLRHNRVTPDSVRAAQRHGYQLHAWTVNGQAEMSRLIDLGVDNIITDRPNLLAEVLEERATLSDGELLLVKLRNWLHS</sequence>
<dbReference type="InterPro" id="IPR017946">
    <property type="entry name" value="PLC-like_Pdiesterase_TIM-brl"/>
</dbReference>
<dbReference type="STRING" id="1121942.SAMN02745148_01852"/>
<feature type="transmembrane region" description="Helical" evidence="1">
    <location>
        <begin position="232"/>
        <end position="258"/>
    </location>
</feature>
<dbReference type="Pfam" id="PF10110">
    <property type="entry name" value="GPDPase_memb"/>
    <property type="match status" value="1"/>
</dbReference>
<reference evidence="3 4" key="1">
    <citation type="submission" date="2016-11" db="EMBL/GenBank/DDBJ databases">
        <authorList>
            <person name="Jaros S."/>
            <person name="Januszkiewicz K."/>
            <person name="Wedrychowicz H."/>
        </authorList>
    </citation>
    <scope>NUCLEOTIDE SEQUENCE [LARGE SCALE GENOMIC DNA]</scope>
    <source>
        <strain evidence="3 4">DSM 19980</strain>
    </source>
</reference>